<dbReference type="SFLD" id="SFLDG01140">
    <property type="entry name" value="C2.B:_Phosphomannomutase_and_P"/>
    <property type="match status" value="1"/>
</dbReference>
<dbReference type="Gene3D" id="3.40.50.1000">
    <property type="entry name" value="HAD superfamily/HAD-like"/>
    <property type="match status" value="1"/>
</dbReference>
<dbReference type="PANTHER" id="PTHR10000:SF8">
    <property type="entry name" value="HAD SUPERFAMILY HYDROLASE-LIKE, TYPE 3"/>
    <property type="match status" value="1"/>
</dbReference>
<accession>A0A0H4QEX3</accession>
<evidence type="ECO:0000313" key="1">
    <source>
        <dbReference type="EMBL" id="AKP66482.1"/>
    </source>
</evidence>
<reference evidence="2" key="1">
    <citation type="submission" date="2015-07" db="EMBL/GenBank/DDBJ databases">
        <title>Lactobacillus ginsenosidimutans/EMML 3141/ whole genome sequencing.</title>
        <authorList>
            <person name="Kim M.K."/>
            <person name="Im W.-T."/>
            <person name="Srinivasan S."/>
            <person name="Lee J.-J."/>
        </authorList>
    </citation>
    <scope>NUCLEOTIDE SEQUENCE [LARGE SCALE GENOMIC DNA]</scope>
    <source>
        <strain evidence="2">EMML 3041</strain>
    </source>
</reference>
<dbReference type="PATRIC" id="fig|1007676.4.peg.458"/>
<evidence type="ECO:0000313" key="2">
    <source>
        <dbReference type="Proteomes" id="UP000036106"/>
    </source>
</evidence>
<dbReference type="Gene3D" id="3.30.1240.10">
    <property type="match status" value="1"/>
</dbReference>
<proteinExistence type="predicted"/>
<keyword evidence="2" id="KW-1185">Reference proteome</keyword>
<dbReference type="InterPro" id="IPR006379">
    <property type="entry name" value="HAD-SF_hydro_IIB"/>
</dbReference>
<dbReference type="GO" id="GO:0016791">
    <property type="term" value="F:phosphatase activity"/>
    <property type="evidence" value="ECO:0007669"/>
    <property type="project" value="TreeGrafter"/>
</dbReference>
<dbReference type="InterPro" id="IPR000150">
    <property type="entry name" value="Cof"/>
</dbReference>
<dbReference type="GO" id="GO:0005829">
    <property type="term" value="C:cytosol"/>
    <property type="evidence" value="ECO:0007669"/>
    <property type="project" value="TreeGrafter"/>
</dbReference>
<dbReference type="PANTHER" id="PTHR10000">
    <property type="entry name" value="PHOSPHOSERINE PHOSPHATASE"/>
    <property type="match status" value="1"/>
</dbReference>
<dbReference type="SUPFAM" id="SSF56784">
    <property type="entry name" value="HAD-like"/>
    <property type="match status" value="1"/>
</dbReference>
<dbReference type="SFLD" id="SFLDS00003">
    <property type="entry name" value="Haloacid_Dehalogenase"/>
    <property type="match status" value="1"/>
</dbReference>
<dbReference type="Pfam" id="PF08282">
    <property type="entry name" value="Hydrolase_3"/>
    <property type="match status" value="1"/>
</dbReference>
<organism evidence="1 2">
    <name type="scientific">Companilactobacillus ginsenosidimutans</name>
    <dbReference type="NCBI Taxonomy" id="1007676"/>
    <lineage>
        <taxon>Bacteria</taxon>
        <taxon>Bacillati</taxon>
        <taxon>Bacillota</taxon>
        <taxon>Bacilli</taxon>
        <taxon>Lactobacillales</taxon>
        <taxon>Lactobacillaceae</taxon>
        <taxon>Companilactobacillus</taxon>
    </lineage>
</organism>
<dbReference type="NCBIfam" id="TIGR00099">
    <property type="entry name" value="Cof-subfamily"/>
    <property type="match status" value="1"/>
</dbReference>
<dbReference type="OrthoDB" id="9781413at2"/>
<dbReference type="STRING" id="1007676.ABM34_02205"/>
<protein>
    <submittedName>
        <fullName evidence="1">Haloacid dehalogenase</fullName>
    </submittedName>
</protein>
<dbReference type="NCBIfam" id="TIGR01484">
    <property type="entry name" value="HAD-SF-IIB"/>
    <property type="match status" value="1"/>
</dbReference>
<dbReference type="EMBL" id="CP012034">
    <property type="protein sequence ID" value="AKP66482.1"/>
    <property type="molecule type" value="Genomic_DNA"/>
</dbReference>
<dbReference type="GO" id="GO:0000287">
    <property type="term" value="F:magnesium ion binding"/>
    <property type="evidence" value="ECO:0007669"/>
    <property type="project" value="TreeGrafter"/>
</dbReference>
<sequence>MISFMGTDLDGTLLDSQQNISIENIRAIRLAVDAGITFAICSGRTLDSVAKYFENDLQVPGYKVLLNGAVILDPNNRKISDRPMAKAVVERLLSSVNGYGFKAVIDGLDSTYVTDPELSGSTYYGGVSKRNVVVSSIDELRRINDKPDSVIYKVCFSASEDRLSTLTQKIESFASMPVVVSRSGDTYYEINSLDCTKLSALQRISKVAGIPIREFMCFGDYGNDLEMIRGVGYGVAMDNALPEVKSVADFVTTTNEQHGVASIINKVLTGEIK</sequence>
<name>A0A0H4QEX3_9LACO</name>
<dbReference type="Proteomes" id="UP000036106">
    <property type="component" value="Chromosome"/>
</dbReference>
<gene>
    <name evidence="1" type="ORF">ABM34_02205</name>
</gene>
<dbReference type="InterPro" id="IPR036412">
    <property type="entry name" value="HAD-like_sf"/>
</dbReference>
<dbReference type="InterPro" id="IPR023214">
    <property type="entry name" value="HAD_sf"/>
</dbReference>
<dbReference type="KEGG" id="lgn:ABM34_02205"/>
<dbReference type="AlphaFoldDB" id="A0A0H4QEX3"/>
<dbReference type="CDD" id="cd07516">
    <property type="entry name" value="HAD_Pase"/>
    <property type="match status" value="1"/>
</dbReference>
<dbReference type="RefSeq" id="WP_048702898.1">
    <property type="nucleotide sequence ID" value="NZ_CP012034.1"/>
</dbReference>